<gene>
    <name evidence="1" type="ORF">INT48_000620</name>
</gene>
<dbReference type="EMBL" id="JAEPRE010000254">
    <property type="protein sequence ID" value="KAG2229659.1"/>
    <property type="molecule type" value="Genomic_DNA"/>
</dbReference>
<evidence type="ECO:0000313" key="2">
    <source>
        <dbReference type="Proteomes" id="UP000613177"/>
    </source>
</evidence>
<name>A0A8H7VWF9_9FUNG</name>
<organism evidence="1 2">
    <name type="scientific">Thamnidium elegans</name>
    <dbReference type="NCBI Taxonomy" id="101142"/>
    <lineage>
        <taxon>Eukaryota</taxon>
        <taxon>Fungi</taxon>
        <taxon>Fungi incertae sedis</taxon>
        <taxon>Mucoromycota</taxon>
        <taxon>Mucoromycotina</taxon>
        <taxon>Mucoromycetes</taxon>
        <taxon>Mucorales</taxon>
        <taxon>Mucorineae</taxon>
        <taxon>Mucoraceae</taxon>
        <taxon>Thamnidium</taxon>
    </lineage>
</organism>
<keyword evidence="2" id="KW-1185">Reference proteome</keyword>
<dbReference type="AlphaFoldDB" id="A0A8H7VWF9"/>
<sequence length="231" mass="26486">MRKRGLFNYGKKDLFNHHNIFTFSHTHTCAKKVRAGSVNGDVPRINHKKNAHLTTALPSRPGWDLFCKEMLCVGEVKDIVAQTARFYTFDSIATHLNDDRLDEMIALCHVFITQEKNIMLLHRHGDKIIQTIYKVALDSCPVETDHVTQLTSDVKSFCDIIGRQFKKVVKEGDRKRQLKYAEDGANFTRQFKRKFVQLSDGIVVTPIESIANQESESVDLVFVKKIKGKQH</sequence>
<evidence type="ECO:0000313" key="1">
    <source>
        <dbReference type="EMBL" id="KAG2229659.1"/>
    </source>
</evidence>
<accession>A0A8H7VWF9</accession>
<reference evidence="1" key="1">
    <citation type="submission" date="2021-01" db="EMBL/GenBank/DDBJ databases">
        <title>Metabolic potential, ecology and presence of endohyphal bacteria is reflected in genomic diversity of Mucoromycotina.</title>
        <authorList>
            <person name="Muszewska A."/>
            <person name="Okrasinska A."/>
            <person name="Steczkiewicz K."/>
            <person name="Drgas O."/>
            <person name="Orlowska M."/>
            <person name="Perlinska-Lenart U."/>
            <person name="Aleksandrzak-Piekarczyk T."/>
            <person name="Szatraj K."/>
            <person name="Zielenkiewicz U."/>
            <person name="Pilsyk S."/>
            <person name="Malc E."/>
            <person name="Mieczkowski P."/>
            <person name="Kruszewska J.S."/>
            <person name="Biernat P."/>
            <person name="Pawlowska J."/>
        </authorList>
    </citation>
    <scope>NUCLEOTIDE SEQUENCE</scope>
    <source>
        <strain evidence="1">WA0000018081</strain>
    </source>
</reference>
<comment type="caution">
    <text evidence="1">The sequence shown here is derived from an EMBL/GenBank/DDBJ whole genome shotgun (WGS) entry which is preliminary data.</text>
</comment>
<protein>
    <submittedName>
        <fullName evidence="1">Uncharacterized protein</fullName>
    </submittedName>
</protein>
<proteinExistence type="predicted"/>
<dbReference type="Proteomes" id="UP000613177">
    <property type="component" value="Unassembled WGS sequence"/>
</dbReference>